<protein>
    <submittedName>
        <fullName evidence="2">Uncharacterized protein</fullName>
    </submittedName>
</protein>
<dbReference type="Proteomes" id="UP001228403">
    <property type="component" value="Unassembled WGS sequence"/>
</dbReference>
<reference evidence="3" key="2">
    <citation type="submission" date="2023-07" db="EMBL/GenBank/DDBJ databases">
        <title>Identification and characterization of horizontal gene transfer across gut microbiota members of farm animals based on homology search.</title>
        <authorList>
            <person name="Schwarzerova J."/>
            <person name="Nykrynova M."/>
            <person name="Jureckova K."/>
            <person name="Cejkova D."/>
            <person name="Rychlik I."/>
        </authorList>
    </citation>
    <scope>NUCLEOTIDE SEQUENCE [LARGE SCALE GENOMIC DNA]</scope>
    <source>
        <strain evidence="3">ET4</strain>
    </source>
</reference>
<accession>A0ABT7U7S7</accession>
<feature type="signal peptide" evidence="1">
    <location>
        <begin position="1"/>
        <end position="23"/>
    </location>
</feature>
<evidence type="ECO:0000313" key="2">
    <source>
        <dbReference type="EMBL" id="MDM8146587.1"/>
    </source>
</evidence>
<feature type="chain" id="PRO_5047138420" evidence="1">
    <location>
        <begin position="24"/>
        <end position="270"/>
    </location>
</feature>
<reference evidence="2 3" key="1">
    <citation type="submission" date="2023-06" db="EMBL/GenBank/DDBJ databases">
        <authorList>
            <person name="Zeman M."/>
            <person name="Kubasova T."/>
            <person name="Jahodarova E."/>
            <person name="Nykrynova M."/>
            <person name="Rychlik I."/>
        </authorList>
    </citation>
    <scope>NUCLEOTIDE SEQUENCE [LARGE SCALE GENOMIC DNA]</scope>
    <source>
        <strain evidence="2 3">ET4</strain>
    </source>
</reference>
<evidence type="ECO:0000256" key="1">
    <source>
        <dbReference type="SAM" id="SignalP"/>
    </source>
</evidence>
<name>A0ABT7U7S7_9BACE</name>
<sequence>MIKKYMPWVWAVVSMAGIIAASAAYVEEQKGKLEEYNRYQIALTSYSEEEILRFQKDFPDSKYTDMLDLRKTQIQNIHKEWEFLKSFGEVQDFRDFAKRYPQSPLAYECDRIIDSLDWCEAVETRSLDAFVAYLEQHPNGLFVKEATEEKKKIERTVLTEEELAEVNRIMNRLKEAIDHGYTDEYAQLRQEGVNLSDSLLMKYLFENYRSITNMSQTTIRKKFINEVTLYEAHVGVTYAEHQEDSVLSVDISLTTILNGDFKIKSIVLRR</sequence>
<gene>
    <name evidence="2" type="ORF">QUW02_11765</name>
</gene>
<evidence type="ECO:0000313" key="3">
    <source>
        <dbReference type="Proteomes" id="UP001228403"/>
    </source>
</evidence>
<organism evidence="2 3">
    <name type="scientific">Bacteroides eggerthii</name>
    <dbReference type="NCBI Taxonomy" id="28111"/>
    <lineage>
        <taxon>Bacteria</taxon>
        <taxon>Pseudomonadati</taxon>
        <taxon>Bacteroidota</taxon>
        <taxon>Bacteroidia</taxon>
        <taxon>Bacteroidales</taxon>
        <taxon>Bacteroidaceae</taxon>
        <taxon>Bacteroides</taxon>
    </lineage>
</organism>
<dbReference type="EMBL" id="JAUDCF010000037">
    <property type="protein sequence ID" value="MDM8146587.1"/>
    <property type="molecule type" value="Genomic_DNA"/>
</dbReference>
<keyword evidence="3" id="KW-1185">Reference proteome</keyword>
<keyword evidence="1" id="KW-0732">Signal</keyword>
<proteinExistence type="predicted"/>
<comment type="caution">
    <text evidence="2">The sequence shown here is derived from an EMBL/GenBank/DDBJ whole genome shotgun (WGS) entry which is preliminary data.</text>
</comment>